<evidence type="ECO:0000313" key="3">
    <source>
        <dbReference type="Proteomes" id="UP001597318"/>
    </source>
</evidence>
<dbReference type="SUPFAM" id="SSF56801">
    <property type="entry name" value="Acetyl-CoA synthetase-like"/>
    <property type="match status" value="1"/>
</dbReference>
<dbReference type="InterPro" id="IPR042099">
    <property type="entry name" value="ANL_N_sf"/>
</dbReference>
<proteinExistence type="predicted"/>
<dbReference type="EMBL" id="JBHUIK010000002">
    <property type="protein sequence ID" value="MFD2214433.1"/>
    <property type="molecule type" value="Genomic_DNA"/>
</dbReference>
<dbReference type="GO" id="GO:0016874">
    <property type="term" value="F:ligase activity"/>
    <property type="evidence" value="ECO:0007669"/>
    <property type="project" value="UniProtKB-KW"/>
</dbReference>
<dbReference type="InterPro" id="IPR000873">
    <property type="entry name" value="AMP-dep_synth/lig_dom"/>
</dbReference>
<evidence type="ECO:0000259" key="1">
    <source>
        <dbReference type="Pfam" id="PF00501"/>
    </source>
</evidence>
<dbReference type="Gene3D" id="3.40.50.12780">
    <property type="entry name" value="N-terminal domain of ligase-like"/>
    <property type="match status" value="1"/>
</dbReference>
<sequence>MNTQNKIAALNEVLNYAKTSPFYSTRIQNLPLHSLEDIKNIPFTTKSDLREQSPFGLLPASSSSLSQYHESSGTTGTPVSVWYNEKDLDEITSGIATCGASFNESDIVLIRFPYALSTISHFVHRAVQRQGGCVVPADSRTTITPMSKVIDLVKRLNVTVLACISLQAIMLAEVAEMLGLNPKKDFPSLRAICTAGEPLTPFRRKLIEEIWGVPVFDNYGMTEVGTTMVDCSSQQLHVFEDYFHVEVLADDFKTDVKDGEIGNLVLTTLRKRATPMIRYVTGDLVQVVEHPCSCGRNRSFVIRGRKENLITIDRKSFDMHELEKMITILPARRFWSAGKINSHLYIFIEKESKDDWISSGYTDQLKEKYGVAISIILLDKGTLYDRSDDLSFGMKAKPHYFLTTQETENLLKMSRSEGAN</sequence>
<dbReference type="PANTHER" id="PTHR43845:SF1">
    <property type="entry name" value="BLR5969 PROTEIN"/>
    <property type="match status" value="1"/>
</dbReference>
<dbReference type="RefSeq" id="WP_247343711.1">
    <property type="nucleotide sequence ID" value="NZ_CP095550.1"/>
</dbReference>
<comment type="caution">
    <text evidence="2">The sequence shown here is derived from an EMBL/GenBank/DDBJ whole genome shotgun (WGS) entry which is preliminary data.</text>
</comment>
<organism evidence="2 3">
    <name type="scientific">Metabacillus endolithicus</name>
    <dbReference type="NCBI Taxonomy" id="1535204"/>
    <lineage>
        <taxon>Bacteria</taxon>
        <taxon>Bacillati</taxon>
        <taxon>Bacillota</taxon>
        <taxon>Bacilli</taxon>
        <taxon>Bacillales</taxon>
        <taxon>Bacillaceae</taxon>
        <taxon>Metabacillus</taxon>
    </lineage>
</organism>
<reference evidence="3" key="1">
    <citation type="journal article" date="2019" name="Int. J. Syst. Evol. Microbiol.">
        <title>The Global Catalogue of Microorganisms (GCM) 10K type strain sequencing project: providing services to taxonomists for standard genome sequencing and annotation.</title>
        <authorList>
            <consortium name="The Broad Institute Genomics Platform"/>
            <consortium name="The Broad Institute Genome Sequencing Center for Infectious Disease"/>
            <person name="Wu L."/>
            <person name="Ma J."/>
        </authorList>
    </citation>
    <scope>NUCLEOTIDE SEQUENCE [LARGE SCALE GENOMIC DNA]</scope>
    <source>
        <strain evidence="3">CGMCC 1.15474</strain>
    </source>
</reference>
<dbReference type="PANTHER" id="PTHR43845">
    <property type="entry name" value="BLR5969 PROTEIN"/>
    <property type="match status" value="1"/>
</dbReference>
<gene>
    <name evidence="2" type="ORF">ACFSKK_12140</name>
</gene>
<dbReference type="Pfam" id="PF00501">
    <property type="entry name" value="AMP-binding"/>
    <property type="match status" value="1"/>
</dbReference>
<dbReference type="Proteomes" id="UP001597318">
    <property type="component" value="Unassembled WGS sequence"/>
</dbReference>
<feature type="domain" description="AMP-dependent synthetase/ligase" evidence="1">
    <location>
        <begin position="71"/>
        <end position="229"/>
    </location>
</feature>
<accession>A0ABW5C0P0</accession>
<protein>
    <submittedName>
        <fullName evidence="2">Phenylacetate--CoA ligase family protein</fullName>
    </submittedName>
</protein>
<keyword evidence="3" id="KW-1185">Reference proteome</keyword>
<evidence type="ECO:0000313" key="2">
    <source>
        <dbReference type="EMBL" id="MFD2214433.1"/>
    </source>
</evidence>
<keyword evidence="2" id="KW-0436">Ligase</keyword>
<name>A0ABW5C0P0_9BACI</name>